<dbReference type="RefSeq" id="WP_090345919.1">
    <property type="nucleotide sequence ID" value="NZ_AP035765.1"/>
</dbReference>
<keyword evidence="3" id="KW-1185">Reference proteome</keyword>
<evidence type="ECO:0000313" key="4">
    <source>
        <dbReference type="Proteomes" id="UP000234878"/>
    </source>
</evidence>
<reference evidence="3 4" key="1">
    <citation type="submission" date="2017-12" db="EMBL/GenBank/DDBJ databases">
        <title>Detection of the carbapenemase gene blaVIM-5 in members of the Pseudomonas putida group isolated from polluted Nigerian wetlands.</title>
        <authorList>
            <person name="Adelowo O."/>
            <person name="Vollmers J."/>
            <person name="Maeusezahl I."/>
            <person name="Kaster A.-K."/>
            <person name="Mueller J.A."/>
        </authorList>
    </citation>
    <scope>NUCLEOTIDE SEQUENCE [LARGE SCALE GENOMIC DNA]</scope>
    <source>
        <strain evidence="2 3">MR119</strain>
        <strain evidence="1 4">MR144</strain>
    </source>
</reference>
<sequence>MKENFMEALLSRKPEPAVLLEQVRCTDMRAFVNAAWQGFDQRMKDQGEPGSKAMLCGTVAHFSERLRLNAPHEPVALDVTRVRSTADHLYSTSGYSIWFAPQGFEYALWLFNRESDRLCNGVKVEVTPQAPVLVDGACKVVALCPDERSERLVFSLNLPNPGSDIEVFDRTTLARIAWFPADPQVSRFLVWLDALQRIEDPYLEAVAGELIYHHHSAVRWRAFEVLMRLAPGHLEHYLKVLRSLSDPALDDMLSNYLGQGAA</sequence>
<accession>A0AAX0VXK4</accession>
<evidence type="ECO:0000313" key="3">
    <source>
        <dbReference type="Proteomes" id="UP000234839"/>
    </source>
</evidence>
<comment type="caution">
    <text evidence="1">The sequence shown here is derived from an EMBL/GenBank/DDBJ whole genome shotgun (WGS) entry which is preliminary data.</text>
</comment>
<gene>
    <name evidence="1" type="ORF">CXG49_11625</name>
    <name evidence="2" type="ORF">CXG53_03075</name>
</gene>
<organism evidence="1 4">
    <name type="scientific">Pseudomonas guariconensis</name>
    <dbReference type="NCBI Taxonomy" id="1288410"/>
    <lineage>
        <taxon>Bacteria</taxon>
        <taxon>Pseudomonadati</taxon>
        <taxon>Pseudomonadota</taxon>
        <taxon>Gammaproteobacteria</taxon>
        <taxon>Pseudomonadales</taxon>
        <taxon>Pseudomonadaceae</taxon>
        <taxon>Pseudomonas</taxon>
    </lineage>
</organism>
<dbReference type="Proteomes" id="UP000234839">
    <property type="component" value="Unassembled WGS sequence"/>
</dbReference>
<dbReference type="GeneID" id="93543386"/>
<dbReference type="EMBL" id="PJCP01000002">
    <property type="protein sequence ID" value="PLV25484.1"/>
    <property type="molecule type" value="Genomic_DNA"/>
</dbReference>
<proteinExistence type="predicted"/>
<dbReference type="Proteomes" id="UP000234878">
    <property type="component" value="Unassembled WGS sequence"/>
</dbReference>
<protein>
    <recommendedName>
        <fullName evidence="5">HEAT repeat domain-containing protein</fullName>
    </recommendedName>
</protein>
<evidence type="ECO:0008006" key="5">
    <source>
        <dbReference type="Google" id="ProtNLM"/>
    </source>
</evidence>
<dbReference type="EMBL" id="PJCQ01000009">
    <property type="protein sequence ID" value="PLV18962.1"/>
    <property type="molecule type" value="Genomic_DNA"/>
</dbReference>
<evidence type="ECO:0000313" key="2">
    <source>
        <dbReference type="EMBL" id="PLV25484.1"/>
    </source>
</evidence>
<evidence type="ECO:0000313" key="1">
    <source>
        <dbReference type="EMBL" id="PLV18962.1"/>
    </source>
</evidence>
<dbReference type="AlphaFoldDB" id="A0AAX0VXK4"/>
<name>A0AAX0VXK4_9PSED</name>